<dbReference type="InterPro" id="IPR036879">
    <property type="entry name" value="TF_MADSbox_sf"/>
</dbReference>
<keyword evidence="2" id="KW-0805">Transcription regulation</keyword>
<dbReference type="InterPro" id="IPR002100">
    <property type="entry name" value="TF_MADSbox"/>
</dbReference>
<dbReference type="GO" id="GO:0003677">
    <property type="term" value="F:DNA binding"/>
    <property type="evidence" value="ECO:0007669"/>
    <property type="project" value="UniProtKB-KW"/>
</dbReference>
<dbReference type="GO" id="GO:0046983">
    <property type="term" value="F:protein dimerization activity"/>
    <property type="evidence" value="ECO:0007669"/>
    <property type="project" value="InterPro"/>
</dbReference>
<dbReference type="SUPFAM" id="SSF55455">
    <property type="entry name" value="SRF-like"/>
    <property type="match status" value="2"/>
</dbReference>
<proteinExistence type="predicted"/>
<dbReference type="GO" id="GO:0005634">
    <property type="term" value="C:nucleus"/>
    <property type="evidence" value="ECO:0007669"/>
    <property type="project" value="UniProtKB-SubCell"/>
</dbReference>
<dbReference type="OrthoDB" id="6124060at2759"/>
<evidence type="ECO:0000313" key="8">
    <source>
        <dbReference type="EMBL" id="VDI54682.1"/>
    </source>
</evidence>
<sequence length="477" mass="55849">MTVRLQKRLLLTSEEDKGSESIRRPASELILQQTRKNNNKYFHQMNRKTYVHPPNNLQRRVVNNNLHLHLPKEAEIKNDTVNTSQQRTTKFVTNDTERQRSFVSRKDTILKKADEIKTATGCDIYMEMRYENKIHLYKSETLQDDDPSNESKRSQHKRKLELDDDSDTEDNGVSPVKIQKTNKATKGDIMHTQMGSGIETDIEVDETYCNICETTDDNDTRGPWVGYTDNTNSKLQTRDNDEKLLQPPNRATHLYQHNYLDQRVVNNNLYLISSKADGIKRNVSVPRKPRTIKYVVYDTDRLRCFVSRKETLLKKAKEINTTTGCDIYLEMRYDEKPHIYKSETFQNYSLKQEAMDISPSDDYKRSQNKRGKRRHESDDDSDTEDNKLSPVKIPKTLKEHTNNGNRDQTENEMETDGDECICNICGEYEDDNDDDKGPWVNCDYQYEDLSCCMYTAHVTCLELEEYPQHFLCSEHKE</sequence>
<keyword evidence="3" id="KW-0238">DNA-binding</keyword>
<dbReference type="Proteomes" id="UP000596742">
    <property type="component" value="Unassembled WGS sequence"/>
</dbReference>
<feature type="region of interest" description="Disordered" evidence="6">
    <location>
        <begin position="139"/>
        <end position="181"/>
    </location>
</feature>
<feature type="domain" description="MADS-box" evidence="7">
    <location>
        <begin position="285"/>
        <end position="329"/>
    </location>
</feature>
<dbReference type="AlphaFoldDB" id="A0A8B6FTZ6"/>
<feature type="domain" description="MADS-box" evidence="7">
    <location>
        <begin position="90"/>
        <end position="126"/>
    </location>
</feature>
<organism evidence="8 9">
    <name type="scientific">Mytilus galloprovincialis</name>
    <name type="common">Mediterranean mussel</name>
    <dbReference type="NCBI Taxonomy" id="29158"/>
    <lineage>
        <taxon>Eukaryota</taxon>
        <taxon>Metazoa</taxon>
        <taxon>Spiralia</taxon>
        <taxon>Lophotrochozoa</taxon>
        <taxon>Mollusca</taxon>
        <taxon>Bivalvia</taxon>
        <taxon>Autobranchia</taxon>
        <taxon>Pteriomorphia</taxon>
        <taxon>Mytilida</taxon>
        <taxon>Mytiloidea</taxon>
        <taxon>Mytilidae</taxon>
        <taxon>Mytilinae</taxon>
        <taxon>Mytilus</taxon>
    </lineage>
</organism>
<evidence type="ECO:0000259" key="7">
    <source>
        <dbReference type="PROSITE" id="PS50066"/>
    </source>
</evidence>
<gene>
    <name evidence="8" type="ORF">MGAL_10B034844</name>
</gene>
<dbReference type="EMBL" id="UYJE01007423">
    <property type="protein sequence ID" value="VDI54682.1"/>
    <property type="molecule type" value="Genomic_DNA"/>
</dbReference>
<reference evidence="8" key="1">
    <citation type="submission" date="2018-11" db="EMBL/GenBank/DDBJ databases">
        <authorList>
            <person name="Alioto T."/>
            <person name="Alioto T."/>
        </authorList>
    </citation>
    <scope>NUCLEOTIDE SEQUENCE</scope>
</reference>
<evidence type="ECO:0000256" key="1">
    <source>
        <dbReference type="ARBA" id="ARBA00004123"/>
    </source>
</evidence>
<protein>
    <recommendedName>
        <fullName evidence="7">MADS-box domain-containing protein</fullName>
    </recommendedName>
</protein>
<comment type="caution">
    <text evidence="8">The sequence shown here is derived from an EMBL/GenBank/DDBJ whole genome shotgun (WGS) entry which is preliminary data.</text>
</comment>
<feature type="region of interest" description="Disordered" evidence="6">
    <location>
        <begin position="352"/>
        <end position="413"/>
    </location>
</feature>
<keyword evidence="9" id="KW-1185">Reference proteome</keyword>
<name>A0A8B6FTZ6_MYTGA</name>
<evidence type="ECO:0000256" key="2">
    <source>
        <dbReference type="ARBA" id="ARBA00023015"/>
    </source>
</evidence>
<keyword evidence="5" id="KW-0539">Nucleus</keyword>
<dbReference type="PROSITE" id="PS50066">
    <property type="entry name" value="MADS_BOX_2"/>
    <property type="match status" value="2"/>
</dbReference>
<evidence type="ECO:0000256" key="6">
    <source>
        <dbReference type="SAM" id="MobiDB-lite"/>
    </source>
</evidence>
<evidence type="ECO:0000256" key="3">
    <source>
        <dbReference type="ARBA" id="ARBA00023125"/>
    </source>
</evidence>
<comment type="subcellular location">
    <subcellularLocation>
        <location evidence="1">Nucleus</location>
    </subcellularLocation>
</comment>
<evidence type="ECO:0000256" key="5">
    <source>
        <dbReference type="ARBA" id="ARBA00023242"/>
    </source>
</evidence>
<evidence type="ECO:0000256" key="4">
    <source>
        <dbReference type="ARBA" id="ARBA00023163"/>
    </source>
</evidence>
<evidence type="ECO:0000313" key="9">
    <source>
        <dbReference type="Proteomes" id="UP000596742"/>
    </source>
</evidence>
<keyword evidence="4" id="KW-0804">Transcription</keyword>
<accession>A0A8B6FTZ6</accession>